<sequence>MGVFNDSICNCCVCPMQSVLKQFEGQSLIGLATTNNTFFDLVNGIQVVSVDEFVVSTSIGDFPICQFSGFVYDSVAVPIEIKLQPIKKNKGECACCEDPITNVLKSFEGEVAFVEGITGGGAFQPAGDTLIEQVGEGIFTIRSIDPLFPTILGAGSSCVITRVGPPMGSNLNQSTFFWSLNKN</sequence>
<evidence type="ECO:0008006" key="3">
    <source>
        <dbReference type="Google" id="ProtNLM"/>
    </source>
</evidence>
<reference evidence="1 2" key="1">
    <citation type="submission" date="2023-08" db="EMBL/GenBank/DDBJ databases">
        <authorList>
            <person name="Park J.-S."/>
        </authorList>
    </citation>
    <scope>NUCLEOTIDE SEQUENCE [LARGE SCALE GENOMIC DNA]</scope>
    <source>
        <strain evidence="1 2">2205SS18-9</strain>
    </source>
</reference>
<comment type="caution">
    <text evidence="1">The sequence shown here is derived from an EMBL/GenBank/DDBJ whole genome shotgun (WGS) entry which is preliminary data.</text>
</comment>
<name>A0ABT9ITH3_9BACL</name>
<organism evidence="1 2">
    <name type="scientific">Chengkuizengella axinellae</name>
    <dbReference type="NCBI Taxonomy" id="3064388"/>
    <lineage>
        <taxon>Bacteria</taxon>
        <taxon>Bacillati</taxon>
        <taxon>Bacillota</taxon>
        <taxon>Bacilli</taxon>
        <taxon>Bacillales</taxon>
        <taxon>Paenibacillaceae</taxon>
        <taxon>Chengkuizengella</taxon>
    </lineage>
</organism>
<dbReference type="Proteomes" id="UP001231941">
    <property type="component" value="Unassembled WGS sequence"/>
</dbReference>
<evidence type="ECO:0000313" key="2">
    <source>
        <dbReference type="Proteomes" id="UP001231941"/>
    </source>
</evidence>
<dbReference type="EMBL" id="JAVAMP010000001">
    <property type="protein sequence ID" value="MDP5272650.1"/>
    <property type="molecule type" value="Genomic_DNA"/>
</dbReference>
<keyword evidence="2" id="KW-1185">Reference proteome</keyword>
<evidence type="ECO:0000313" key="1">
    <source>
        <dbReference type="EMBL" id="MDP5272650.1"/>
    </source>
</evidence>
<gene>
    <name evidence="1" type="ORF">Q5Y73_00880</name>
</gene>
<protein>
    <recommendedName>
        <fullName evidence="3">DUF4280 domain-containing protein</fullName>
    </recommendedName>
</protein>
<proteinExistence type="predicted"/>
<accession>A0ABT9ITH3</accession>
<dbReference type="RefSeq" id="WP_305989961.1">
    <property type="nucleotide sequence ID" value="NZ_JAVAMP010000001.1"/>
</dbReference>